<keyword evidence="3" id="KW-0274">FAD</keyword>
<dbReference type="InterPro" id="IPR050315">
    <property type="entry name" value="FAD-oxidoreductase_2"/>
</dbReference>
<dbReference type="InterPro" id="IPR003953">
    <property type="entry name" value="FAD-dep_OxRdtase_2_FAD-bd"/>
</dbReference>
<evidence type="ECO:0000256" key="3">
    <source>
        <dbReference type="ARBA" id="ARBA00022827"/>
    </source>
</evidence>
<name>A0ABV1WC94_9ACTN</name>
<dbReference type="Proteomes" id="UP001458415">
    <property type="component" value="Unassembled WGS sequence"/>
</dbReference>
<dbReference type="SUPFAM" id="SSF56425">
    <property type="entry name" value="Succinate dehydrogenase/fumarate reductase flavoprotein, catalytic domain"/>
    <property type="match status" value="1"/>
</dbReference>
<organism evidence="6 7">
    <name type="scientific">Streptomyces carpinensis</name>
    <dbReference type="NCBI Taxonomy" id="66369"/>
    <lineage>
        <taxon>Bacteria</taxon>
        <taxon>Bacillati</taxon>
        <taxon>Actinomycetota</taxon>
        <taxon>Actinomycetes</taxon>
        <taxon>Kitasatosporales</taxon>
        <taxon>Streptomycetaceae</taxon>
        <taxon>Streptomyces</taxon>
    </lineage>
</organism>
<feature type="non-terminal residue" evidence="6">
    <location>
        <position position="1"/>
    </location>
</feature>
<evidence type="ECO:0000313" key="6">
    <source>
        <dbReference type="EMBL" id="MER6981795.1"/>
    </source>
</evidence>
<protein>
    <submittedName>
        <fullName evidence="6">FAD-binding protein</fullName>
    </submittedName>
</protein>
<dbReference type="SUPFAM" id="SSF51905">
    <property type="entry name" value="FAD/NAD(P)-binding domain"/>
    <property type="match status" value="1"/>
</dbReference>
<evidence type="ECO:0000313" key="7">
    <source>
        <dbReference type="Proteomes" id="UP001458415"/>
    </source>
</evidence>
<dbReference type="EMBL" id="JBEPCU010000854">
    <property type="protein sequence ID" value="MER6981795.1"/>
    <property type="molecule type" value="Genomic_DNA"/>
</dbReference>
<evidence type="ECO:0000256" key="2">
    <source>
        <dbReference type="ARBA" id="ARBA00022630"/>
    </source>
</evidence>
<dbReference type="Pfam" id="PF00890">
    <property type="entry name" value="FAD_binding_2"/>
    <property type="match status" value="1"/>
</dbReference>
<keyword evidence="7" id="KW-1185">Reference proteome</keyword>
<dbReference type="PANTHER" id="PTHR43400">
    <property type="entry name" value="FUMARATE REDUCTASE"/>
    <property type="match status" value="1"/>
</dbReference>
<evidence type="ECO:0000259" key="5">
    <source>
        <dbReference type="Pfam" id="PF00890"/>
    </source>
</evidence>
<gene>
    <name evidence="6" type="ORF">ABT317_33705</name>
</gene>
<dbReference type="PANTHER" id="PTHR43400:SF7">
    <property type="entry name" value="FAD-DEPENDENT OXIDOREDUCTASE 2 FAD BINDING DOMAIN-CONTAINING PROTEIN"/>
    <property type="match status" value="1"/>
</dbReference>
<evidence type="ECO:0000256" key="1">
    <source>
        <dbReference type="ARBA" id="ARBA00001974"/>
    </source>
</evidence>
<sequence>EALGRKAVELGVDRFHETTARDLVVADTGEVTGLVATGATGARVVFSGQVVLACGGYEGNAEMMARYHGDRGMTCRPVARGGNYNKGEGIQMAIAAGAATAGNFSLFHAEPVDPRSGDPEAAIMAFTYGVLVNVEGRRFVDEARGPVDAWYERTTRDIQAQPRGMAWMVLDVSGLAIPNLKTAIRTEEKPVRGDSIASLAQAIDVDPGVLADTIEAYNAACPDGEWDPTRPDGLATSGVTPPKSNWARPISQGPFVAYPVMAANVFTFGGLKVDASSRVVDQDGRIIPGLYAAGEITGLYYSNYTGSTSVLRGATFGKIAGAHAATRTV</sequence>
<reference evidence="6 7" key="1">
    <citation type="submission" date="2024-06" db="EMBL/GenBank/DDBJ databases">
        <title>The Natural Products Discovery Center: Release of the First 8490 Sequenced Strains for Exploring Actinobacteria Biosynthetic Diversity.</title>
        <authorList>
            <person name="Kalkreuter E."/>
            <person name="Kautsar S.A."/>
            <person name="Yang D."/>
            <person name="Bader C.D."/>
            <person name="Teijaro C.N."/>
            <person name="Fluegel L."/>
            <person name="Davis C.M."/>
            <person name="Simpson J.R."/>
            <person name="Lauterbach L."/>
            <person name="Steele A.D."/>
            <person name="Gui C."/>
            <person name="Meng S."/>
            <person name="Li G."/>
            <person name="Viehrig K."/>
            <person name="Ye F."/>
            <person name="Su P."/>
            <person name="Kiefer A.F."/>
            <person name="Nichols A."/>
            <person name="Cepeda A.J."/>
            <person name="Yan W."/>
            <person name="Fan B."/>
            <person name="Jiang Y."/>
            <person name="Adhikari A."/>
            <person name="Zheng C.-J."/>
            <person name="Schuster L."/>
            <person name="Cowan T.M."/>
            <person name="Smanski M.J."/>
            <person name="Chevrette M.G."/>
            <person name="De Carvalho L.P.S."/>
            <person name="Shen B."/>
        </authorList>
    </citation>
    <scope>NUCLEOTIDE SEQUENCE [LARGE SCALE GENOMIC DNA]</scope>
    <source>
        <strain evidence="6 7">NPDC000634</strain>
    </source>
</reference>
<accession>A0ABV1WC94</accession>
<feature type="domain" description="FAD-dependent oxidoreductase 2 FAD-binding" evidence="5">
    <location>
        <begin position="5"/>
        <end position="304"/>
    </location>
</feature>
<dbReference type="Gene3D" id="3.90.700.10">
    <property type="entry name" value="Succinate dehydrogenase/fumarate reductase flavoprotein, catalytic domain"/>
    <property type="match status" value="1"/>
</dbReference>
<dbReference type="InterPro" id="IPR027477">
    <property type="entry name" value="Succ_DH/fumarate_Rdtase_cat_sf"/>
</dbReference>
<comment type="cofactor">
    <cofactor evidence="1">
        <name>FAD</name>
        <dbReference type="ChEBI" id="CHEBI:57692"/>
    </cofactor>
</comment>
<keyword evidence="2" id="KW-0285">Flavoprotein</keyword>
<comment type="caution">
    <text evidence="6">The sequence shown here is derived from an EMBL/GenBank/DDBJ whole genome shotgun (WGS) entry which is preliminary data.</text>
</comment>
<dbReference type="Gene3D" id="3.50.50.60">
    <property type="entry name" value="FAD/NAD(P)-binding domain"/>
    <property type="match status" value="2"/>
</dbReference>
<keyword evidence="4" id="KW-0560">Oxidoreductase</keyword>
<evidence type="ECO:0000256" key="4">
    <source>
        <dbReference type="ARBA" id="ARBA00023002"/>
    </source>
</evidence>
<proteinExistence type="predicted"/>
<dbReference type="InterPro" id="IPR036188">
    <property type="entry name" value="FAD/NAD-bd_sf"/>
</dbReference>